<dbReference type="Proteomes" id="UP000294848">
    <property type="component" value="Unassembled WGS sequence"/>
</dbReference>
<dbReference type="InterPro" id="IPR008969">
    <property type="entry name" value="CarboxyPept-like_regulatory"/>
</dbReference>
<comment type="caution">
    <text evidence="2">The sequence shown here is derived from an EMBL/GenBank/DDBJ whole genome shotgun (WGS) entry which is preliminary data.</text>
</comment>
<proteinExistence type="predicted"/>
<dbReference type="OrthoDB" id="9815657at2"/>
<keyword evidence="1" id="KW-0732">Signal</keyword>
<organism evidence="2 3">
    <name type="scientific">Sunxiuqinia elliptica</name>
    <dbReference type="NCBI Taxonomy" id="655355"/>
    <lineage>
        <taxon>Bacteria</taxon>
        <taxon>Pseudomonadati</taxon>
        <taxon>Bacteroidota</taxon>
        <taxon>Bacteroidia</taxon>
        <taxon>Marinilabiliales</taxon>
        <taxon>Prolixibacteraceae</taxon>
        <taxon>Sunxiuqinia</taxon>
    </lineage>
</organism>
<dbReference type="Pfam" id="PF13620">
    <property type="entry name" value="CarboxypepD_reg"/>
    <property type="match status" value="1"/>
</dbReference>
<feature type="signal peptide" evidence="1">
    <location>
        <begin position="1"/>
        <end position="18"/>
    </location>
</feature>
<dbReference type="AlphaFoldDB" id="A0A4R6HAV6"/>
<accession>A0A4R6HAV6</accession>
<dbReference type="InterPro" id="IPR036116">
    <property type="entry name" value="FN3_sf"/>
</dbReference>
<dbReference type="PROSITE" id="PS51257">
    <property type="entry name" value="PROKAR_LIPOPROTEIN"/>
    <property type="match status" value="1"/>
</dbReference>
<dbReference type="Gene3D" id="2.60.40.1120">
    <property type="entry name" value="Carboxypeptidase-like, regulatory domain"/>
    <property type="match status" value="1"/>
</dbReference>
<dbReference type="SUPFAM" id="SSF49265">
    <property type="entry name" value="Fibronectin type III"/>
    <property type="match status" value="1"/>
</dbReference>
<evidence type="ECO:0000313" key="3">
    <source>
        <dbReference type="Proteomes" id="UP000294848"/>
    </source>
</evidence>
<gene>
    <name evidence="2" type="ORF">DET52_101493</name>
</gene>
<name>A0A4R6HAV6_9BACT</name>
<dbReference type="InterPro" id="IPR013783">
    <property type="entry name" value="Ig-like_fold"/>
</dbReference>
<keyword evidence="2" id="KW-0121">Carboxypeptidase</keyword>
<sequence length="218" mass="24142">MKKINHISIFLLLLLLFAACEDEKVDATYYGSLSGVIVDGETYEPLEGVLVATNPASSSVLTSNSGEFSFNKVLSGEVSVTARKKEYLSSTIIVSVYDREQTQMNIVLQKDDKDYGSVTIYDPVPGNGAIDQHRSFTMQWKVDQSKSDISLSYDVYLFRSNSSTQTIVGESLTIKEVVVDNLADNTTYYWYVVAKYDGNIVTNGPTWSFKTGDNSNAN</sequence>
<feature type="chain" id="PRO_5020299376" evidence="1">
    <location>
        <begin position="19"/>
        <end position="218"/>
    </location>
</feature>
<dbReference type="RefSeq" id="WP_133463252.1">
    <property type="nucleotide sequence ID" value="NZ_SNWI01000001.1"/>
</dbReference>
<evidence type="ECO:0000313" key="2">
    <source>
        <dbReference type="EMBL" id="TDO05137.1"/>
    </source>
</evidence>
<reference evidence="2 3" key="1">
    <citation type="submission" date="2019-03" db="EMBL/GenBank/DDBJ databases">
        <title>Freshwater and sediment microbial communities from various areas in North America, analyzing microbe dynamics in response to fracking.</title>
        <authorList>
            <person name="Lamendella R."/>
        </authorList>
    </citation>
    <scope>NUCLEOTIDE SEQUENCE [LARGE SCALE GENOMIC DNA]</scope>
    <source>
        <strain evidence="2 3">114D</strain>
    </source>
</reference>
<dbReference type="Gene3D" id="2.60.40.10">
    <property type="entry name" value="Immunoglobulins"/>
    <property type="match status" value="1"/>
</dbReference>
<evidence type="ECO:0000256" key="1">
    <source>
        <dbReference type="SAM" id="SignalP"/>
    </source>
</evidence>
<dbReference type="SUPFAM" id="SSF49464">
    <property type="entry name" value="Carboxypeptidase regulatory domain-like"/>
    <property type="match status" value="1"/>
</dbReference>
<dbReference type="EMBL" id="SNWI01000001">
    <property type="protein sequence ID" value="TDO05137.1"/>
    <property type="molecule type" value="Genomic_DNA"/>
</dbReference>
<keyword evidence="2" id="KW-0378">Hydrolase</keyword>
<dbReference type="GO" id="GO:0004180">
    <property type="term" value="F:carboxypeptidase activity"/>
    <property type="evidence" value="ECO:0007669"/>
    <property type="project" value="UniProtKB-KW"/>
</dbReference>
<protein>
    <submittedName>
        <fullName evidence="2">Carboxypeptidase family protein</fullName>
    </submittedName>
</protein>
<keyword evidence="2" id="KW-0645">Protease</keyword>